<sequence>MRILFAALLCCMLPFSAVGQSTNTFTADDVFDLEWASDPQISPDGERVVYKRMSMDKMKDRRQSRLWVVGTNGDSNRKLTGMDVSESSPRWSPDGSRVAFTAGTDEGSEIYVYDFDTGMATRLTQLNRSPSGLRWSPDGEHIAFSMLVPEDAPSLDAEMPDAPKNAEWADKPRVLTRLRHQADGRGYLEPGYDHLFVIPTEGGAARQITTEDFHHRSAPTWLPDGSGLIFSADRSDDWAHDRRESELYRVDLKSDAITQLTDRDGPDYAPAVSPDGSKIAFLGFDDQVQTFQNTQLYIQDLDDSNRRSLTADLDKSISSATWAADGNGLYVSYLESGDTKVAYIGMDGETQEITGNVGGTSIGRPYTGGSFSVSDDGIIAFTHATSERPADVATVQADASPSVITALNKDLLPHRTLGEVEELTWTSADGRSIQGWVVRPPNFDADETYPLLLEIHGGPITSYGPTFSAEIQLYAAAGYVVLYANPRGSTGYGQEFANLLYHDYPGGDYGDLMTGVDAAIETGSVDTDQLYVTGGSAGGTMTAWIVGKTNRFRAAVVTKPVMNWYSKTLVADNYYGYAHYRYPGYAWENPEKYLEESPISLAGQIETPTMTMVGSEDLRTPPSEALQLYHALKIRQIETAHVEIPGASHHIASRPSQLAAKVAYTLAWFKRYR</sequence>
<evidence type="ECO:0000256" key="3">
    <source>
        <dbReference type="SAM" id="MobiDB-lite"/>
    </source>
</evidence>
<feature type="domain" description="Dipeptidylpeptidase IV N-terminal" evidence="6">
    <location>
        <begin position="190"/>
        <end position="278"/>
    </location>
</feature>
<dbReference type="PANTHER" id="PTHR42776:SF27">
    <property type="entry name" value="DIPEPTIDYL PEPTIDASE FAMILY MEMBER 6"/>
    <property type="match status" value="1"/>
</dbReference>
<evidence type="ECO:0000256" key="2">
    <source>
        <dbReference type="ARBA" id="ARBA00022825"/>
    </source>
</evidence>
<accession>A0A2A8CWB0</accession>
<keyword evidence="8" id="KW-1185">Reference proteome</keyword>
<reference evidence="7 8" key="1">
    <citation type="submission" date="2017-10" db="EMBL/GenBank/DDBJ databases">
        <title>Draft genome of Longibacter Salinarum.</title>
        <authorList>
            <person name="Goh K.M."/>
            <person name="Shamsir M.S."/>
            <person name="Lim S.W."/>
        </authorList>
    </citation>
    <scope>NUCLEOTIDE SEQUENCE [LARGE SCALE GENOMIC DNA]</scope>
    <source>
        <strain evidence="7 8">KCTC 52045</strain>
    </source>
</reference>
<evidence type="ECO:0000313" key="8">
    <source>
        <dbReference type="Proteomes" id="UP000220102"/>
    </source>
</evidence>
<keyword evidence="2" id="KW-0645">Protease</keyword>
<dbReference type="InterPro" id="IPR029058">
    <property type="entry name" value="AB_hydrolase_fold"/>
</dbReference>
<feature type="chain" id="PRO_5012427849" evidence="4">
    <location>
        <begin position="20"/>
        <end position="673"/>
    </location>
</feature>
<dbReference type="InterPro" id="IPR002469">
    <property type="entry name" value="Peptidase_S9B_N"/>
</dbReference>
<dbReference type="GO" id="GO:0004252">
    <property type="term" value="F:serine-type endopeptidase activity"/>
    <property type="evidence" value="ECO:0007669"/>
    <property type="project" value="TreeGrafter"/>
</dbReference>
<feature type="domain" description="Peptidase S9 prolyl oligopeptidase catalytic" evidence="5">
    <location>
        <begin position="465"/>
        <end position="672"/>
    </location>
</feature>
<dbReference type="RefSeq" id="WP_098076499.1">
    <property type="nucleotide sequence ID" value="NZ_PDEQ01000006.1"/>
</dbReference>
<dbReference type="OrthoDB" id="9812921at2"/>
<proteinExistence type="predicted"/>
<feature type="region of interest" description="Disordered" evidence="3">
    <location>
        <begin position="78"/>
        <end position="98"/>
    </location>
</feature>
<dbReference type="InterPro" id="IPR011042">
    <property type="entry name" value="6-blade_b-propeller_TolB-like"/>
</dbReference>
<dbReference type="SUPFAM" id="SSF82171">
    <property type="entry name" value="DPP6 N-terminal domain-like"/>
    <property type="match status" value="1"/>
</dbReference>
<dbReference type="SUPFAM" id="SSF53474">
    <property type="entry name" value="alpha/beta-Hydrolases"/>
    <property type="match status" value="1"/>
</dbReference>
<dbReference type="AlphaFoldDB" id="A0A2A8CWB0"/>
<gene>
    <name evidence="7" type="ORF">CRI94_13110</name>
</gene>
<dbReference type="PANTHER" id="PTHR42776">
    <property type="entry name" value="SERINE PEPTIDASE S9 FAMILY MEMBER"/>
    <property type="match status" value="1"/>
</dbReference>
<comment type="caution">
    <text evidence="7">The sequence shown here is derived from an EMBL/GenBank/DDBJ whole genome shotgun (WGS) entry which is preliminary data.</text>
</comment>
<evidence type="ECO:0000256" key="1">
    <source>
        <dbReference type="ARBA" id="ARBA00022801"/>
    </source>
</evidence>
<evidence type="ECO:0000313" key="7">
    <source>
        <dbReference type="EMBL" id="PEN12936.1"/>
    </source>
</evidence>
<evidence type="ECO:0000256" key="4">
    <source>
        <dbReference type="SAM" id="SignalP"/>
    </source>
</evidence>
<dbReference type="InterPro" id="IPR011659">
    <property type="entry name" value="WD40"/>
</dbReference>
<dbReference type="EMBL" id="PDEQ01000006">
    <property type="protein sequence ID" value="PEN12936.1"/>
    <property type="molecule type" value="Genomic_DNA"/>
</dbReference>
<name>A0A2A8CWB0_9BACT</name>
<protein>
    <submittedName>
        <fullName evidence="7">Peptidase S9 family protein</fullName>
    </submittedName>
</protein>
<dbReference type="Pfam" id="PF00930">
    <property type="entry name" value="DPPIV_N"/>
    <property type="match status" value="1"/>
</dbReference>
<dbReference type="Pfam" id="PF07676">
    <property type="entry name" value="PD40"/>
    <property type="match status" value="1"/>
</dbReference>
<dbReference type="Pfam" id="PF00326">
    <property type="entry name" value="Peptidase_S9"/>
    <property type="match status" value="1"/>
</dbReference>
<dbReference type="InterPro" id="IPR001375">
    <property type="entry name" value="Peptidase_S9_cat"/>
</dbReference>
<keyword evidence="4" id="KW-0732">Signal</keyword>
<keyword evidence="2" id="KW-0720">Serine protease</keyword>
<dbReference type="GO" id="GO:0006508">
    <property type="term" value="P:proteolysis"/>
    <property type="evidence" value="ECO:0007669"/>
    <property type="project" value="InterPro"/>
</dbReference>
<feature type="signal peptide" evidence="4">
    <location>
        <begin position="1"/>
        <end position="19"/>
    </location>
</feature>
<evidence type="ECO:0000259" key="6">
    <source>
        <dbReference type="Pfam" id="PF00930"/>
    </source>
</evidence>
<evidence type="ECO:0000259" key="5">
    <source>
        <dbReference type="Pfam" id="PF00326"/>
    </source>
</evidence>
<dbReference type="Gene3D" id="2.120.10.30">
    <property type="entry name" value="TolB, C-terminal domain"/>
    <property type="match status" value="1"/>
</dbReference>
<dbReference type="Gene3D" id="2.120.10.60">
    <property type="entry name" value="Tricorn protease N-terminal domain"/>
    <property type="match status" value="1"/>
</dbReference>
<dbReference type="Proteomes" id="UP000220102">
    <property type="component" value="Unassembled WGS sequence"/>
</dbReference>
<keyword evidence="1" id="KW-0378">Hydrolase</keyword>
<organism evidence="7 8">
    <name type="scientific">Longibacter salinarum</name>
    <dbReference type="NCBI Taxonomy" id="1850348"/>
    <lineage>
        <taxon>Bacteria</taxon>
        <taxon>Pseudomonadati</taxon>
        <taxon>Rhodothermota</taxon>
        <taxon>Rhodothermia</taxon>
        <taxon>Rhodothermales</taxon>
        <taxon>Salisaetaceae</taxon>
        <taxon>Longibacter</taxon>
    </lineage>
</organism>
<dbReference type="Gene3D" id="3.40.50.1820">
    <property type="entry name" value="alpha/beta hydrolase"/>
    <property type="match status" value="1"/>
</dbReference>